<keyword evidence="2" id="KW-1185">Reference proteome</keyword>
<evidence type="ECO:0000313" key="2">
    <source>
        <dbReference type="Proteomes" id="UP001519291"/>
    </source>
</evidence>
<accession>A0ABS4XXT6</accession>
<reference evidence="1 2" key="1">
    <citation type="submission" date="2021-03" db="EMBL/GenBank/DDBJ databases">
        <title>Sequencing the genomes of 1000 actinobacteria strains.</title>
        <authorList>
            <person name="Klenk H.-P."/>
        </authorList>
    </citation>
    <scope>NUCLEOTIDE SEQUENCE [LARGE SCALE GENOMIC DNA]</scope>
    <source>
        <strain evidence="1 2">DSM 41480</strain>
    </source>
</reference>
<sequence length="261" mass="28125">MTGVVPPHTGGESVYERAVRGVWAALYDTEDTTAVPSEVRNAAGFRLERARRLAAVAATVTARLPTAGFLYLAGEGTPGIGRFVASDAWRAREREPGEDFPPGPSTARAFAEYLEKGWPEGRPGWQWELASADTDLAYRPPVPSPAARRAGLAPAPATRLRISPYDTADFARRTALKKQRMPWDLVLDTVRPVERRTAILVPGTGPGAGRPLVLHDEEAAALAWLTEAPREHARVPAGEPGEELLRRLVEVGALVRDGGTG</sequence>
<gene>
    <name evidence="1" type="ORF">JO379_000796</name>
</gene>
<dbReference type="Proteomes" id="UP001519291">
    <property type="component" value="Unassembled WGS sequence"/>
</dbReference>
<protein>
    <submittedName>
        <fullName evidence="1">Uncharacterized protein</fullName>
    </submittedName>
</protein>
<proteinExistence type="predicted"/>
<dbReference type="EMBL" id="JAGIOH010000001">
    <property type="protein sequence ID" value="MBP2401327.1"/>
    <property type="molecule type" value="Genomic_DNA"/>
</dbReference>
<organism evidence="1 2">
    <name type="scientific">Streptomyces syringium</name>
    <dbReference type="NCBI Taxonomy" id="76729"/>
    <lineage>
        <taxon>Bacteria</taxon>
        <taxon>Bacillati</taxon>
        <taxon>Actinomycetota</taxon>
        <taxon>Actinomycetes</taxon>
        <taxon>Kitasatosporales</taxon>
        <taxon>Streptomycetaceae</taxon>
        <taxon>Streptomyces</taxon>
    </lineage>
</organism>
<name>A0ABS4XXT6_9ACTN</name>
<dbReference type="GeneID" id="91567669"/>
<dbReference type="RefSeq" id="WP_209513901.1">
    <property type="nucleotide sequence ID" value="NZ_JAGIOH010000001.1"/>
</dbReference>
<comment type="caution">
    <text evidence="1">The sequence shown here is derived from an EMBL/GenBank/DDBJ whole genome shotgun (WGS) entry which is preliminary data.</text>
</comment>
<evidence type="ECO:0000313" key="1">
    <source>
        <dbReference type="EMBL" id="MBP2401327.1"/>
    </source>
</evidence>